<organism evidence="2">
    <name type="scientific">marine sediment metagenome</name>
    <dbReference type="NCBI Taxonomy" id="412755"/>
    <lineage>
        <taxon>unclassified sequences</taxon>
        <taxon>metagenomes</taxon>
        <taxon>ecological metagenomes</taxon>
    </lineage>
</organism>
<evidence type="ECO:0000313" key="2">
    <source>
        <dbReference type="EMBL" id="KKL60730.1"/>
    </source>
</evidence>
<protein>
    <submittedName>
        <fullName evidence="2">Uncharacterized protein</fullName>
    </submittedName>
</protein>
<feature type="region of interest" description="Disordered" evidence="1">
    <location>
        <begin position="121"/>
        <end position="148"/>
    </location>
</feature>
<dbReference type="EMBL" id="LAZR01029052">
    <property type="protein sequence ID" value="KKL60730.1"/>
    <property type="molecule type" value="Genomic_DNA"/>
</dbReference>
<reference evidence="2" key="1">
    <citation type="journal article" date="2015" name="Nature">
        <title>Complex archaea that bridge the gap between prokaryotes and eukaryotes.</title>
        <authorList>
            <person name="Spang A."/>
            <person name="Saw J.H."/>
            <person name="Jorgensen S.L."/>
            <person name="Zaremba-Niedzwiedzka K."/>
            <person name="Martijn J."/>
            <person name="Lind A.E."/>
            <person name="van Eijk R."/>
            <person name="Schleper C."/>
            <person name="Guy L."/>
            <person name="Ettema T.J."/>
        </authorList>
    </citation>
    <scope>NUCLEOTIDE SEQUENCE</scope>
</reference>
<comment type="caution">
    <text evidence="2">The sequence shown here is derived from an EMBL/GenBank/DDBJ whole genome shotgun (WGS) entry which is preliminary data.</text>
</comment>
<name>A0A0F9FTM9_9ZZZZ</name>
<proteinExistence type="predicted"/>
<accession>A0A0F9FTM9</accession>
<feature type="non-terminal residue" evidence="2">
    <location>
        <position position="1"/>
    </location>
</feature>
<evidence type="ECO:0000256" key="1">
    <source>
        <dbReference type="SAM" id="MobiDB-lite"/>
    </source>
</evidence>
<sequence length="148" mass="16445">RNVFPDNIYVCNVPGHESKVGKCVSPAYTREWFQVTGIVSPHVYSDRFLSFVAGALGRLLFTPLIGSIQFTHEEENKIPRPQISSTKGALLHVLRKRVGQYVPRFREAISNHALGITTVQGPKAESGYTEPPEKYYPPGTKVGPGYTE</sequence>
<dbReference type="AlphaFoldDB" id="A0A0F9FTM9"/>
<gene>
    <name evidence="2" type="ORF">LCGC14_2202430</name>
</gene>